<comment type="caution">
    <text evidence="2">The sequence shown here is derived from an EMBL/GenBank/DDBJ whole genome shotgun (WGS) entry which is preliminary data.</text>
</comment>
<evidence type="ECO:0000256" key="1">
    <source>
        <dbReference type="SAM" id="MobiDB-lite"/>
    </source>
</evidence>
<dbReference type="OrthoDB" id="1109510at2759"/>
<keyword evidence="3" id="KW-1185">Reference proteome</keyword>
<sequence>MNEFQLRPRLGSKSGTSSVRGTGSNQMGRGRTGQQLPATRKQRELTSRCLALAGARKLLDDWVLCRIYKKRHPLSPMDHERDDTMRDMLARIPPSSIPLCQQTPKLPPEKATNYGSFLGSEHNLFDEMLGHDNAYIYNLGSKQQLQMKRALPSVYWVNDVGEAGSSSSKRLIHLDGNEGSTLKTDETNSVATLLSSLSQFPQTSPLMDGVFRWYA</sequence>
<dbReference type="Proteomes" id="UP000585474">
    <property type="component" value="Unassembled WGS sequence"/>
</dbReference>
<proteinExistence type="predicted"/>
<organism evidence="2 3">
    <name type="scientific">Actinidia rufa</name>
    <dbReference type="NCBI Taxonomy" id="165716"/>
    <lineage>
        <taxon>Eukaryota</taxon>
        <taxon>Viridiplantae</taxon>
        <taxon>Streptophyta</taxon>
        <taxon>Embryophyta</taxon>
        <taxon>Tracheophyta</taxon>
        <taxon>Spermatophyta</taxon>
        <taxon>Magnoliopsida</taxon>
        <taxon>eudicotyledons</taxon>
        <taxon>Gunneridae</taxon>
        <taxon>Pentapetalae</taxon>
        <taxon>asterids</taxon>
        <taxon>Ericales</taxon>
        <taxon>Actinidiaceae</taxon>
        <taxon>Actinidia</taxon>
    </lineage>
</organism>
<reference evidence="2 3" key="1">
    <citation type="submission" date="2019-07" db="EMBL/GenBank/DDBJ databases">
        <title>De Novo Assembly of kiwifruit Actinidia rufa.</title>
        <authorList>
            <person name="Sugita-Konishi S."/>
            <person name="Sato K."/>
            <person name="Mori E."/>
            <person name="Abe Y."/>
            <person name="Kisaki G."/>
            <person name="Hamano K."/>
            <person name="Suezawa K."/>
            <person name="Otani M."/>
            <person name="Fukuda T."/>
            <person name="Manabe T."/>
            <person name="Gomi K."/>
            <person name="Tabuchi M."/>
            <person name="Akimitsu K."/>
            <person name="Kataoka I."/>
        </authorList>
    </citation>
    <scope>NUCLEOTIDE SEQUENCE [LARGE SCALE GENOMIC DNA]</scope>
    <source>
        <strain evidence="3">cv. Fuchu</strain>
    </source>
</reference>
<accession>A0A7J0G217</accession>
<protein>
    <submittedName>
        <fullName evidence="2">NAC domain containing protein 25</fullName>
    </submittedName>
</protein>
<feature type="compositionally biased region" description="Polar residues" evidence="1">
    <location>
        <begin position="13"/>
        <end position="37"/>
    </location>
</feature>
<evidence type="ECO:0000313" key="2">
    <source>
        <dbReference type="EMBL" id="GFZ04825.1"/>
    </source>
</evidence>
<gene>
    <name evidence="2" type="ORF">Acr_17g0003970</name>
</gene>
<dbReference type="EMBL" id="BJWL01000017">
    <property type="protein sequence ID" value="GFZ04825.1"/>
    <property type="molecule type" value="Genomic_DNA"/>
</dbReference>
<feature type="region of interest" description="Disordered" evidence="1">
    <location>
        <begin position="1"/>
        <end position="43"/>
    </location>
</feature>
<evidence type="ECO:0000313" key="3">
    <source>
        <dbReference type="Proteomes" id="UP000585474"/>
    </source>
</evidence>
<dbReference type="AlphaFoldDB" id="A0A7J0G217"/>
<name>A0A7J0G217_9ERIC</name>